<feature type="transmembrane region" description="Helical" evidence="10">
    <location>
        <begin position="358"/>
        <end position="376"/>
    </location>
</feature>
<protein>
    <recommendedName>
        <fullName evidence="10">Probable lipid II flippase MurJ</fullName>
    </recommendedName>
</protein>
<evidence type="ECO:0000256" key="9">
    <source>
        <dbReference type="ARBA" id="ARBA00061532"/>
    </source>
</evidence>
<accession>A0ABT0TWQ7</accession>
<keyword evidence="4 10" id="KW-0133">Cell shape</keyword>
<feature type="transmembrane region" description="Helical" evidence="10">
    <location>
        <begin position="246"/>
        <end position="267"/>
    </location>
</feature>
<dbReference type="CDD" id="cd13123">
    <property type="entry name" value="MATE_MurJ_like"/>
    <property type="match status" value="1"/>
</dbReference>
<sequence length="469" mass="52693">MFLRAFLTNSSGILASRILGFIRDLMTASILGAGIYSDIFFVAFKLPNLFRRIFGEGAFNQAFLPSFFQARFRGGFALKILAVFCGILFVLSMLVWSFQKEVTKVLAYGFSDENITLAAPLVAINFWYLLLVFVVTFLGAMLQYKRNFTAWAYSPALLNLAMIAALFLARNSPAYEAVLWLSYGVLAGGVAQILLHFYPMWRLKFFRLLCVGFKELKSKKEAVNASVKSFYKQFFPAMIGSSSAQLASFIDTLLASFLTSGAISYLYYANRIFQLPLAIFAIATSTALFPLVAKYLKEKQELKALKELSRSFWLLCFLLGACVIGGVLLQNEIIWLLFERGQFGRENTLETAAVFSAYMFGLLPFGLSRIFSLWLYSQNKQALAAKITAFSLGVGTICSLVLMQFYGAVGLAIAGSISGFFVFFLTLHYFGWGRFFSILNHPKWLLIIVALLALEIVLIMFFKQYIFML</sequence>
<dbReference type="Pfam" id="PF03023">
    <property type="entry name" value="MurJ"/>
    <property type="match status" value="1"/>
</dbReference>
<comment type="subcellular location">
    <subcellularLocation>
        <location evidence="1 10">Cell membrane</location>
        <topology evidence="1 10">Multi-pass membrane protein</topology>
    </subcellularLocation>
</comment>
<comment type="pathway">
    <text evidence="10">Cell wall biogenesis; peptidoglycan biosynthesis.</text>
</comment>
<proteinExistence type="inferred from homology"/>
<reference evidence="12" key="1">
    <citation type="submission" date="2022-06" db="EMBL/GenBank/DDBJ databases">
        <title>Helicobacter colisuis sp. nov.</title>
        <authorList>
            <person name="Papic B."/>
            <person name="Gruntar I."/>
        </authorList>
    </citation>
    <scope>NUCLEOTIDE SEQUENCE</scope>
    <source>
        <strain evidence="12">11154-15</strain>
    </source>
</reference>
<comment type="caution">
    <text evidence="12">The sequence shown here is derived from an EMBL/GenBank/DDBJ whole genome shotgun (WGS) entry which is preliminary data.</text>
</comment>
<gene>
    <name evidence="10 12" type="primary">murJ</name>
    <name evidence="12" type="ORF">NCR95_07410</name>
</gene>
<evidence type="ECO:0000256" key="3">
    <source>
        <dbReference type="ARBA" id="ARBA00022692"/>
    </source>
</evidence>
<evidence type="ECO:0000256" key="5">
    <source>
        <dbReference type="ARBA" id="ARBA00022984"/>
    </source>
</evidence>
<feature type="transmembrane region" description="Helical" evidence="10">
    <location>
        <begin position="412"/>
        <end position="432"/>
    </location>
</feature>
<dbReference type="PANTHER" id="PTHR47019">
    <property type="entry name" value="LIPID II FLIPPASE MURJ"/>
    <property type="match status" value="1"/>
</dbReference>
<keyword evidence="7 10" id="KW-0472">Membrane</keyword>
<keyword evidence="13" id="KW-1185">Reference proteome</keyword>
<feature type="transmembrane region" description="Helical" evidence="10">
    <location>
        <begin position="150"/>
        <end position="168"/>
    </location>
</feature>
<comment type="function">
    <text evidence="8 10 11">Involved in peptidoglycan biosynthesis. Transports lipid-linked peptidoglycan precursors from the inner to the outer leaflet of the cytoplasmic membrane.</text>
</comment>
<feature type="transmembrane region" description="Helical" evidence="10">
    <location>
        <begin position="76"/>
        <end position="98"/>
    </location>
</feature>
<name>A0ABT0TWQ7_9HELI</name>
<dbReference type="InterPro" id="IPR051050">
    <property type="entry name" value="Lipid_II_flippase_MurJ/MviN"/>
</dbReference>
<evidence type="ECO:0000256" key="8">
    <source>
        <dbReference type="ARBA" id="ARBA00060041"/>
    </source>
</evidence>
<feature type="transmembrane region" description="Helical" evidence="10">
    <location>
        <begin position="118"/>
        <end position="138"/>
    </location>
</feature>
<feature type="transmembrane region" description="Helical" evidence="10">
    <location>
        <begin position="444"/>
        <end position="466"/>
    </location>
</feature>
<dbReference type="EMBL" id="JAMOKX010000006">
    <property type="protein sequence ID" value="MCL9819988.1"/>
    <property type="molecule type" value="Genomic_DNA"/>
</dbReference>
<evidence type="ECO:0000256" key="10">
    <source>
        <dbReference type="HAMAP-Rule" id="MF_02078"/>
    </source>
</evidence>
<keyword evidence="6 10" id="KW-1133">Transmembrane helix</keyword>
<feature type="transmembrane region" description="Helical" evidence="10">
    <location>
        <begin position="273"/>
        <end position="292"/>
    </location>
</feature>
<evidence type="ECO:0000256" key="7">
    <source>
        <dbReference type="ARBA" id="ARBA00023136"/>
    </source>
</evidence>
<evidence type="ECO:0000256" key="4">
    <source>
        <dbReference type="ARBA" id="ARBA00022960"/>
    </source>
</evidence>
<evidence type="ECO:0000256" key="6">
    <source>
        <dbReference type="ARBA" id="ARBA00022989"/>
    </source>
</evidence>
<dbReference type="PIRSF" id="PIRSF002869">
    <property type="entry name" value="MviN"/>
    <property type="match status" value="1"/>
</dbReference>
<dbReference type="Proteomes" id="UP001057522">
    <property type="component" value="Unassembled WGS sequence"/>
</dbReference>
<feature type="transmembrane region" description="Helical" evidence="10">
    <location>
        <begin position="383"/>
        <end position="406"/>
    </location>
</feature>
<feature type="transmembrane region" description="Helical" evidence="10">
    <location>
        <begin position="180"/>
        <end position="198"/>
    </location>
</feature>
<evidence type="ECO:0000256" key="11">
    <source>
        <dbReference type="PIRNR" id="PIRNR002869"/>
    </source>
</evidence>
<dbReference type="NCBIfam" id="TIGR01695">
    <property type="entry name" value="murJ_mviN"/>
    <property type="match status" value="1"/>
</dbReference>
<dbReference type="HAMAP" id="MF_02078">
    <property type="entry name" value="MurJ_MviN"/>
    <property type="match status" value="1"/>
</dbReference>
<dbReference type="InterPro" id="IPR004268">
    <property type="entry name" value="MurJ"/>
</dbReference>
<comment type="similarity">
    <text evidence="9 10 11">Belongs to the MurJ/MviN family.</text>
</comment>
<feature type="transmembrane region" description="Helical" evidence="10">
    <location>
        <begin position="25"/>
        <end position="44"/>
    </location>
</feature>
<keyword evidence="10 11" id="KW-0813">Transport</keyword>
<evidence type="ECO:0000256" key="1">
    <source>
        <dbReference type="ARBA" id="ARBA00004651"/>
    </source>
</evidence>
<keyword evidence="3 10" id="KW-0812">Transmembrane</keyword>
<organism evidence="12 13">
    <name type="scientific">Helicobacter colisuis</name>
    <dbReference type="NCBI Taxonomy" id="2949739"/>
    <lineage>
        <taxon>Bacteria</taxon>
        <taxon>Pseudomonadati</taxon>
        <taxon>Campylobacterota</taxon>
        <taxon>Epsilonproteobacteria</taxon>
        <taxon>Campylobacterales</taxon>
        <taxon>Helicobacteraceae</taxon>
        <taxon>Helicobacter</taxon>
    </lineage>
</organism>
<dbReference type="PRINTS" id="PR01806">
    <property type="entry name" value="VIRFACTRMVIN"/>
</dbReference>
<dbReference type="PANTHER" id="PTHR47019:SF1">
    <property type="entry name" value="LIPID II FLIPPASE MURJ"/>
    <property type="match status" value="1"/>
</dbReference>
<feature type="transmembrane region" description="Helical" evidence="10">
    <location>
        <begin position="312"/>
        <end position="338"/>
    </location>
</feature>
<evidence type="ECO:0000313" key="13">
    <source>
        <dbReference type="Proteomes" id="UP001057522"/>
    </source>
</evidence>
<keyword evidence="10 11" id="KW-0961">Cell wall biogenesis/degradation</keyword>
<evidence type="ECO:0000313" key="12">
    <source>
        <dbReference type="EMBL" id="MCL9819988.1"/>
    </source>
</evidence>
<keyword evidence="5 10" id="KW-0573">Peptidoglycan synthesis</keyword>
<keyword evidence="2 10" id="KW-1003">Cell membrane</keyword>
<dbReference type="RefSeq" id="WP_250604852.1">
    <property type="nucleotide sequence ID" value="NZ_JAMOKX010000006.1"/>
</dbReference>
<evidence type="ECO:0000256" key="2">
    <source>
        <dbReference type="ARBA" id="ARBA00022475"/>
    </source>
</evidence>